<evidence type="ECO:0000256" key="1">
    <source>
        <dbReference type="SAM" id="MobiDB-lite"/>
    </source>
</evidence>
<name>A0A8H3TRV2_9TREE</name>
<dbReference type="OrthoDB" id="2591561at2759"/>
<feature type="region of interest" description="Disordered" evidence="1">
    <location>
        <begin position="115"/>
        <end position="142"/>
    </location>
</feature>
<keyword evidence="3" id="KW-1185">Reference proteome</keyword>
<accession>A0A8H3TRV2</accession>
<reference evidence="2" key="1">
    <citation type="submission" date="2020-07" db="EMBL/GenBank/DDBJ databases">
        <title>Draft Genome Sequence of a Deep-Sea Yeast, Naganishia (Cryptococcus) liquefaciens strain N6.</title>
        <authorList>
            <person name="Han Y.W."/>
            <person name="Kajitani R."/>
            <person name="Morimoto H."/>
            <person name="Parhat M."/>
            <person name="Tsubouchi H."/>
            <person name="Bakenova O."/>
            <person name="Ogata M."/>
            <person name="Argunhan B."/>
            <person name="Aoki R."/>
            <person name="Kajiwara S."/>
            <person name="Itoh T."/>
            <person name="Iwasaki H."/>
        </authorList>
    </citation>
    <scope>NUCLEOTIDE SEQUENCE</scope>
    <source>
        <strain evidence="2">N6</strain>
    </source>
</reference>
<protein>
    <submittedName>
        <fullName evidence="2">Uncharacterized protein</fullName>
    </submittedName>
</protein>
<feature type="compositionally biased region" description="Polar residues" evidence="1">
    <location>
        <begin position="132"/>
        <end position="142"/>
    </location>
</feature>
<gene>
    <name evidence="2" type="ORF">NliqN6_2246</name>
</gene>
<dbReference type="AlphaFoldDB" id="A0A8H3TRV2"/>
<sequence>MTEDGEYDICEQIDHLMYTIMDLRAEENKTPNPTQVNRAMLADKRFSSKSHLNFTELVALAVRRGFVNYIRDKDAFQSGVYADVLQSSRMRGRTRALAGRISKAVIVRDQLSPLKGPSSGAAGFTGTELSKAKSSLAQSWSN</sequence>
<dbReference type="Proteomes" id="UP000620104">
    <property type="component" value="Unassembled WGS sequence"/>
</dbReference>
<proteinExistence type="predicted"/>
<evidence type="ECO:0000313" key="3">
    <source>
        <dbReference type="Proteomes" id="UP000620104"/>
    </source>
</evidence>
<comment type="caution">
    <text evidence="2">The sequence shown here is derived from an EMBL/GenBank/DDBJ whole genome shotgun (WGS) entry which is preliminary data.</text>
</comment>
<dbReference type="EMBL" id="BLZA01000013">
    <property type="protein sequence ID" value="GHJ85844.1"/>
    <property type="molecule type" value="Genomic_DNA"/>
</dbReference>
<organism evidence="2 3">
    <name type="scientific">Naganishia liquefaciens</name>
    <dbReference type="NCBI Taxonomy" id="104408"/>
    <lineage>
        <taxon>Eukaryota</taxon>
        <taxon>Fungi</taxon>
        <taxon>Dikarya</taxon>
        <taxon>Basidiomycota</taxon>
        <taxon>Agaricomycotina</taxon>
        <taxon>Tremellomycetes</taxon>
        <taxon>Filobasidiales</taxon>
        <taxon>Filobasidiaceae</taxon>
        <taxon>Naganishia</taxon>
    </lineage>
</organism>
<evidence type="ECO:0000313" key="2">
    <source>
        <dbReference type="EMBL" id="GHJ85844.1"/>
    </source>
</evidence>